<gene>
    <name evidence="2" type="ordered locus">Snas_2772</name>
</gene>
<dbReference type="InterPro" id="IPR036388">
    <property type="entry name" value="WH-like_DNA-bd_sf"/>
</dbReference>
<dbReference type="EMBL" id="CP001778">
    <property type="protein sequence ID" value="ADD42448.1"/>
    <property type="molecule type" value="Genomic_DNA"/>
</dbReference>
<evidence type="ECO:0000313" key="2">
    <source>
        <dbReference type="EMBL" id="ADD42448.1"/>
    </source>
</evidence>
<dbReference type="eggNOG" id="COG3903">
    <property type="taxonomic scope" value="Bacteria"/>
</dbReference>
<name>D3Q874_STANL</name>
<dbReference type="STRING" id="446470.Snas_2772"/>
<dbReference type="Proteomes" id="UP000000844">
    <property type="component" value="Chromosome"/>
</dbReference>
<dbReference type="HOGENOM" id="CLU_591393_0_0_11"/>
<organism evidence="2 3">
    <name type="scientific">Stackebrandtia nassauensis (strain DSM 44728 / CIP 108903 / NRRL B-16338 / NBRC 102104 / LLR-40K-21)</name>
    <dbReference type="NCBI Taxonomy" id="446470"/>
    <lineage>
        <taxon>Bacteria</taxon>
        <taxon>Bacillati</taxon>
        <taxon>Actinomycetota</taxon>
        <taxon>Actinomycetes</taxon>
        <taxon>Glycomycetales</taxon>
        <taxon>Glycomycetaceae</taxon>
        <taxon>Stackebrandtia</taxon>
    </lineage>
</organism>
<dbReference type="InterPro" id="IPR049945">
    <property type="entry name" value="AAA_22"/>
</dbReference>
<dbReference type="SUPFAM" id="SSF52540">
    <property type="entry name" value="P-loop containing nucleoside triphosphate hydrolases"/>
    <property type="match status" value="1"/>
</dbReference>
<accession>D3Q874</accession>
<reference evidence="2 3" key="1">
    <citation type="journal article" date="2009" name="Stand. Genomic Sci.">
        <title>Complete genome sequence of Stackebrandtia nassauensis type strain (LLR-40K-21).</title>
        <authorList>
            <person name="Munk C."/>
            <person name="Lapidus A."/>
            <person name="Copeland A."/>
            <person name="Jando M."/>
            <person name="Mayilraj S."/>
            <person name="Glavina Del Rio T."/>
            <person name="Nolan M."/>
            <person name="Chen F."/>
            <person name="Lucas S."/>
            <person name="Tice H."/>
            <person name="Cheng J.F."/>
            <person name="Han C."/>
            <person name="Detter J.C."/>
            <person name="Bruce D."/>
            <person name="Goodwin L."/>
            <person name="Chain P."/>
            <person name="Pitluck S."/>
            <person name="Goker M."/>
            <person name="Ovchinikova G."/>
            <person name="Pati A."/>
            <person name="Ivanova N."/>
            <person name="Mavromatis K."/>
            <person name="Chen A."/>
            <person name="Palaniappan K."/>
            <person name="Land M."/>
            <person name="Hauser L."/>
            <person name="Chang Y.J."/>
            <person name="Jeffries C.D."/>
            <person name="Bristow J."/>
            <person name="Eisen J.A."/>
            <person name="Markowitz V."/>
            <person name="Hugenholtz P."/>
            <person name="Kyrpides N.C."/>
            <person name="Klenk H.P."/>
        </authorList>
    </citation>
    <scope>NUCLEOTIDE SEQUENCE [LARGE SCALE GENOMIC DNA]</scope>
    <source>
        <strain evidence="3">DSM 44728 / CIP 108903 / NRRL B-16338 / NBRC 102104 / LLR-40K-21</strain>
    </source>
</reference>
<proteinExistence type="predicted"/>
<dbReference type="GO" id="GO:0016887">
    <property type="term" value="F:ATP hydrolysis activity"/>
    <property type="evidence" value="ECO:0007669"/>
    <property type="project" value="InterPro"/>
</dbReference>
<dbReference type="KEGG" id="sna:Snas_2772"/>
<dbReference type="Gene3D" id="3.40.50.300">
    <property type="entry name" value="P-loop containing nucleotide triphosphate hydrolases"/>
    <property type="match status" value="1"/>
</dbReference>
<dbReference type="InterPro" id="IPR003593">
    <property type="entry name" value="AAA+_ATPase"/>
</dbReference>
<keyword evidence="3" id="KW-1185">Reference proteome</keyword>
<dbReference type="SMART" id="SM00382">
    <property type="entry name" value="AAA"/>
    <property type="match status" value="1"/>
</dbReference>
<evidence type="ECO:0000313" key="3">
    <source>
        <dbReference type="Proteomes" id="UP000000844"/>
    </source>
</evidence>
<dbReference type="RefSeq" id="WP_013018019.1">
    <property type="nucleotide sequence ID" value="NC_013947.1"/>
</dbReference>
<dbReference type="PRINTS" id="PR00364">
    <property type="entry name" value="DISEASERSIST"/>
</dbReference>
<dbReference type="PANTHER" id="PTHR47691:SF3">
    <property type="entry name" value="HTH-TYPE TRANSCRIPTIONAL REGULATOR RV0890C-RELATED"/>
    <property type="match status" value="1"/>
</dbReference>
<evidence type="ECO:0000259" key="1">
    <source>
        <dbReference type="SMART" id="SM00382"/>
    </source>
</evidence>
<sequence>MRQAPAVPDCRTPDEVCAYLQQLRTWAGGVSFRELTLRDNAIRLSRNARQTARQTVNDCFQQGRKRLDRDLVLDIAKALGLPEASLLRLDQVCQVADGRRSIAALADVSDSIPAGSGEFTGREPLLERALTAVEDAWARRSQPVVAFTGPAGMGKTELAVQLAHRLPRKYPDLSRRFFVDLHGFDTRLEPTPPFEVLAAIVKLLGVRDSAILALSTVEQMWDRLLNTLAGQRALLLLDNVSDAAHLGQFTSGAPNLAIVATSQERLPLTEPGHGIEVGPLDYPSCVRLLDGFDRLGRVNREPGVTVRLINELCGGRPFDLVALGGQLSDPAEAAWSLADHADRLAALPRDEASHPILAGSCHRLEPEIRRVFRLLGLYPGFDFSAYDIAVLADRDVDLIDKYLERLYDRHLLVRRHAHRYRLHDVVAAYSRRLLHREESPTNQRQALRRLHTATTLNANNRLGPRR</sequence>
<dbReference type="Gene3D" id="1.10.10.10">
    <property type="entry name" value="Winged helix-like DNA-binding domain superfamily/Winged helix DNA-binding domain"/>
    <property type="match status" value="1"/>
</dbReference>
<dbReference type="Pfam" id="PF13401">
    <property type="entry name" value="AAA_22"/>
    <property type="match status" value="1"/>
</dbReference>
<dbReference type="PANTHER" id="PTHR47691">
    <property type="entry name" value="REGULATOR-RELATED"/>
    <property type="match status" value="1"/>
</dbReference>
<protein>
    <submittedName>
        <fullName evidence="2">AAA ATPase</fullName>
    </submittedName>
</protein>
<feature type="domain" description="AAA+ ATPase" evidence="1">
    <location>
        <begin position="141"/>
        <end position="290"/>
    </location>
</feature>
<dbReference type="InterPro" id="IPR027417">
    <property type="entry name" value="P-loop_NTPase"/>
</dbReference>
<dbReference type="AlphaFoldDB" id="D3Q874"/>